<dbReference type="EMBL" id="CP147404">
    <property type="protein sequence ID" value="WXB93315.1"/>
    <property type="molecule type" value="Genomic_DNA"/>
</dbReference>
<keyword evidence="1" id="KW-0812">Transmembrane</keyword>
<dbReference type="Pfam" id="PF03703">
    <property type="entry name" value="bPH_2"/>
    <property type="match status" value="3"/>
</dbReference>
<evidence type="ECO:0000256" key="1">
    <source>
        <dbReference type="SAM" id="Phobius"/>
    </source>
</evidence>
<feature type="domain" description="YdbS-like PH" evidence="2">
    <location>
        <begin position="65"/>
        <end position="143"/>
    </location>
</feature>
<dbReference type="RefSeq" id="WP_338752641.1">
    <property type="nucleotide sequence ID" value="NZ_CP147404.1"/>
</dbReference>
<evidence type="ECO:0000313" key="3">
    <source>
        <dbReference type="EMBL" id="WXB93315.1"/>
    </source>
</evidence>
<organism evidence="3 4">
    <name type="scientific">Bacillus kandeliae</name>
    <dbReference type="NCBI Taxonomy" id="3129297"/>
    <lineage>
        <taxon>Bacteria</taxon>
        <taxon>Bacillati</taxon>
        <taxon>Bacillota</taxon>
        <taxon>Bacilli</taxon>
        <taxon>Bacillales</taxon>
        <taxon>Bacillaceae</taxon>
        <taxon>Bacillus</taxon>
    </lineage>
</organism>
<protein>
    <submittedName>
        <fullName evidence="3">PH domain-containing protein</fullName>
    </submittedName>
</protein>
<proteinExistence type="predicted"/>
<dbReference type="PANTHER" id="PTHR34473:SF2">
    <property type="entry name" value="UPF0699 TRANSMEMBRANE PROTEIN YDBT"/>
    <property type="match status" value="1"/>
</dbReference>
<name>A0ABZ2N7P2_9BACI</name>
<dbReference type="Proteomes" id="UP001387364">
    <property type="component" value="Chromosome"/>
</dbReference>
<accession>A0ABZ2N7P2</accession>
<reference evidence="3 4" key="1">
    <citation type="submission" date="2024-02" db="EMBL/GenBank/DDBJ databases">
        <title>Seven novel Bacillus-like species.</title>
        <authorList>
            <person name="Liu G."/>
        </authorList>
    </citation>
    <scope>NUCLEOTIDE SEQUENCE [LARGE SCALE GENOMIC DNA]</scope>
    <source>
        <strain evidence="3 4">FJAT-52991</strain>
    </source>
</reference>
<dbReference type="PIRSF" id="PIRSF026631">
    <property type="entry name" value="UCP026631"/>
    <property type="match status" value="1"/>
</dbReference>
<feature type="transmembrane region" description="Helical" evidence="1">
    <location>
        <begin position="42"/>
        <end position="63"/>
    </location>
</feature>
<feature type="transmembrane region" description="Helical" evidence="1">
    <location>
        <begin position="384"/>
        <end position="401"/>
    </location>
</feature>
<keyword evidence="4" id="KW-1185">Reference proteome</keyword>
<feature type="transmembrane region" description="Helical" evidence="1">
    <location>
        <begin position="359"/>
        <end position="378"/>
    </location>
</feature>
<sequence length="505" mass="58273">MEQPLKKLHPLKMVLDLWKVIKENAFFFLFLFILNFNSDKTYIEVLQIAFIVYVLGRVLWSVLDWFTYKYEIKGNTIYIHSGIFSKSYRTVPFSKVQNIQRRTTVFHKLFHVTSMTLETATAGDESSVTIDALLIKEADQLEQRVNMVRARESLVNEELELDLDREEESEVAAPVAESRVIHFTPTKSDLLKASFTSLSFLILIPLFFKFIDILPIEALAEDFFERISKSWWLISVVIVALVILSVVIGMIHTFVKYGKYEISSSDQTIYINKGVLEESAFSIQKEKVQAVVITQSFMKRLLGFAEVQLISAGQTASESVETNSLYPFLPIQRAYEMIAEILPAYHVEENMEKLTKQALWIRMIRHSVFWVIVIAAVLYFKPSYWYIPVALTVFVYLVKVLNCRNSRYRMTDGFIQMKTGAFSTSLFITKRSKVIEIEATQSKLQRLFGLATIKTVNRAQPIHHEELDDVPAEVADEFYSWYAVRTNEVMIAQPEDATVMEGVRN</sequence>
<feature type="domain" description="YdbS-like PH" evidence="2">
    <location>
        <begin position="262"/>
        <end position="337"/>
    </location>
</feature>
<feature type="transmembrane region" description="Helical" evidence="1">
    <location>
        <begin position="20"/>
        <end position="36"/>
    </location>
</feature>
<keyword evidence="1" id="KW-0472">Membrane</keyword>
<feature type="transmembrane region" description="Helical" evidence="1">
    <location>
        <begin position="190"/>
        <end position="211"/>
    </location>
</feature>
<feature type="domain" description="YdbS-like PH" evidence="2">
    <location>
        <begin position="404"/>
        <end position="482"/>
    </location>
</feature>
<feature type="transmembrane region" description="Helical" evidence="1">
    <location>
        <begin position="231"/>
        <end position="255"/>
    </location>
</feature>
<dbReference type="InterPro" id="IPR014529">
    <property type="entry name" value="UCP026631"/>
</dbReference>
<dbReference type="InterPro" id="IPR005182">
    <property type="entry name" value="YdbS-like_PH"/>
</dbReference>
<dbReference type="PANTHER" id="PTHR34473">
    <property type="entry name" value="UPF0699 TRANSMEMBRANE PROTEIN YDBS"/>
    <property type="match status" value="1"/>
</dbReference>
<evidence type="ECO:0000313" key="4">
    <source>
        <dbReference type="Proteomes" id="UP001387364"/>
    </source>
</evidence>
<keyword evidence="1" id="KW-1133">Transmembrane helix</keyword>
<gene>
    <name evidence="3" type="ORF">WDJ61_00910</name>
</gene>
<evidence type="ECO:0000259" key="2">
    <source>
        <dbReference type="Pfam" id="PF03703"/>
    </source>
</evidence>